<reference evidence="3 4" key="1">
    <citation type="submission" date="2025-04" db="UniProtKB">
        <authorList>
            <consortium name="RefSeq"/>
        </authorList>
    </citation>
    <scope>IDENTIFICATION</scope>
</reference>
<evidence type="ECO:0000313" key="4">
    <source>
        <dbReference type="RefSeq" id="XP_039134128.1"/>
    </source>
</evidence>
<dbReference type="RefSeq" id="XP_039134134.1">
    <property type="nucleotide sequence ID" value="XM_039278200.1"/>
</dbReference>
<dbReference type="RefSeq" id="XP_039134121.1">
    <property type="nucleotide sequence ID" value="XM_039278187.1"/>
</dbReference>
<dbReference type="Proteomes" id="UP001515500">
    <property type="component" value="Chromosome 2"/>
</dbReference>
<evidence type="ECO:0000313" key="5">
    <source>
        <dbReference type="RefSeq" id="XP_039134134.1"/>
    </source>
</evidence>
<dbReference type="PANTHER" id="PTHR46328:SF42">
    <property type="entry name" value="PROTEIN FAR1-RELATED SEQUENCE 5-LIKE ISOFORM X1"/>
    <property type="match status" value="1"/>
</dbReference>
<gene>
    <name evidence="3 4 5" type="primary">LOC120271499</name>
</gene>
<evidence type="ECO:0000313" key="2">
    <source>
        <dbReference type="Proteomes" id="UP001515500"/>
    </source>
</evidence>
<feature type="domain" description="FAR1" evidence="1">
    <location>
        <begin position="359"/>
        <end position="447"/>
    </location>
</feature>
<name>A0AB40C2X6_DIOCR</name>
<feature type="domain" description="FAR1" evidence="1">
    <location>
        <begin position="61"/>
        <end position="150"/>
    </location>
</feature>
<evidence type="ECO:0000259" key="1">
    <source>
        <dbReference type="Pfam" id="PF03101"/>
    </source>
</evidence>
<keyword evidence="2" id="KW-1185">Reference proteome</keyword>
<sequence>MEGFMFSTPMIISPVNVEAHLGDVEEMIENSVSREYFVPDREPILEPYEGMEFESEEAARTFYTTYAAQTGFKARVSSFIRSKRDKTIISRQLVCSREGFRSTKDPCDESRTKRPRMITRVGCRAMIMVKKQSSGKWVVSKCEKVHNHVLGTRGNVVMLDYDPYAREDEEMIENPLGRDSILHEGVGNGLEMVVIPPEGEPGLEPQVGMEFESEKDAQSFYKEYARHVGFRARVSSYYRSKRDNSIISRLMVCSKEGFRAKKEEGVEERLQRPRAITRVGCKAMLMVKKRNSGKWVVSKLVKNHNHMLTPRTASDDERSEAEDEDVVEIEKALDVHEGDAVSEPHEGMEFESEETAKIFYFAYSRRVGFNMRVSTYYRSKRDRSIISRLFVCSKEGFYVKKDAGDEGKIKRPREATRVGCRAMLMVKKNNSGKWVVSKFEKEHNHPLGFLRKSRKLRKRNHLGANANTQKDQIEMQKIGEESPISRYNNLFREAIKYAEVGATSEDVYNVAMRALRDAVKKVTAIKKNVAVPKKGMLANADNLEVGDHTDDQVQGASPLIQNSQMRTQPSNPLPKLSQDKLTQRLRKCNTCKQPNDNTSRNCPTKQRVNVVQNAPINISSDEPVGQLLKDVDQ</sequence>
<dbReference type="InterPro" id="IPR004330">
    <property type="entry name" value="FAR1_DNA_bnd_dom"/>
</dbReference>
<dbReference type="Pfam" id="PF03101">
    <property type="entry name" value="FAR1"/>
    <property type="match status" value="3"/>
</dbReference>
<proteinExistence type="predicted"/>
<dbReference type="RefSeq" id="XP_039134128.1">
    <property type="nucleotide sequence ID" value="XM_039278194.1"/>
</dbReference>
<evidence type="ECO:0000313" key="3">
    <source>
        <dbReference type="RefSeq" id="XP_039134121.1"/>
    </source>
</evidence>
<dbReference type="GeneID" id="120271499"/>
<dbReference type="AlphaFoldDB" id="A0AB40C2X6"/>
<organism evidence="2 3">
    <name type="scientific">Dioscorea cayennensis subsp. rotundata</name>
    <name type="common">White Guinea yam</name>
    <name type="synonym">Dioscorea rotundata</name>
    <dbReference type="NCBI Taxonomy" id="55577"/>
    <lineage>
        <taxon>Eukaryota</taxon>
        <taxon>Viridiplantae</taxon>
        <taxon>Streptophyta</taxon>
        <taxon>Embryophyta</taxon>
        <taxon>Tracheophyta</taxon>
        <taxon>Spermatophyta</taxon>
        <taxon>Magnoliopsida</taxon>
        <taxon>Liliopsida</taxon>
        <taxon>Dioscoreales</taxon>
        <taxon>Dioscoreaceae</taxon>
        <taxon>Dioscorea</taxon>
    </lineage>
</organism>
<protein>
    <submittedName>
        <fullName evidence="3 4">Uncharacterized protein LOC120271499 isoform X1</fullName>
    </submittedName>
</protein>
<accession>A0AB40C2X6</accession>
<dbReference type="PANTHER" id="PTHR46328">
    <property type="entry name" value="FAR-RED IMPAIRED RESPONSIVE (FAR1) FAMILY PROTEIN-RELATED"/>
    <property type="match status" value="1"/>
</dbReference>
<feature type="domain" description="FAR1" evidence="1">
    <location>
        <begin position="219"/>
        <end position="309"/>
    </location>
</feature>